<dbReference type="Pfam" id="PF04954">
    <property type="entry name" value="SIP"/>
    <property type="match status" value="1"/>
</dbReference>
<dbReference type="PANTHER" id="PTHR30157">
    <property type="entry name" value="FERRIC REDUCTASE, NADPH-DEPENDENT"/>
    <property type="match status" value="1"/>
</dbReference>
<proteinExistence type="predicted"/>
<dbReference type="AlphaFoldDB" id="A0A1Q5PPI9"/>
<sequence length="304" mass="33302">MSELDLNWGPEQTARVQRVQRLSRIFQRVWLQLPAELTPTQSSAGQVSPEQQPAVQKLQAGWPVQLQLPQTGESLAERTYTIAQVQESANGPRIALDIVVHDQMARYGVTGLSSTLVETEPSANPMADMMYAPATSDHPEIGLTSLPPKVTAAEDVTAGPGAAWAARTSTGNQIKLKLASGNHTLTQLYQYPNPAIAIVDPAAIPAAIALKAPVLIGKIPHKADRRQVPDTHTDWIRPHQDTESRLKEILAEIESEPSLSTLGKEKRYWVAGSQNFVQEIRTLLTEKLGEKETALATITFWTEN</sequence>
<dbReference type="STRING" id="1921764.BSR28_01750"/>
<dbReference type="Gene3D" id="2.40.30.10">
    <property type="entry name" value="Translation factors"/>
    <property type="match status" value="1"/>
</dbReference>
<evidence type="ECO:0000313" key="2">
    <source>
        <dbReference type="EMBL" id="OKL49518.1"/>
    </source>
</evidence>
<dbReference type="InterPro" id="IPR017927">
    <property type="entry name" value="FAD-bd_FR_type"/>
</dbReference>
<dbReference type="InterPro" id="IPR039374">
    <property type="entry name" value="SIP_fam"/>
</dbReference>
<dbReference type="Gene3D" id="3.40.50.80">
    <property type="entry name" value="Nucleotide-binding domain of ferredoxin-NADP reductase (FNR) module"/>
    <property type="match status" value="1"/>
</dbReference>
<protein>
    <recommendedName>
        <fullName evidence="1">FAD-binding FR-type domain-containing protein</fullName>
    </recommendedName>
</protein>
<gene>
    <name evidence="2" type="ORF">BSR29_00750</name>
</gene>
<dbReference type="InterPro" id="IPR007037">
    <property type="entry name" value="SIP_rossman_dom"/>
</dbReference>
<evidence type="ECO:0000313" key="3">
    <source>
        <dbReference type="Proteomes" id="UP000186785"/>
    </source>
</evidence>
<feature type="domain" description="FAD-binding FR-type" evidence="1">
    <location>
        <begin position="9"/>
        <end position="186"/>
    </location>
</feature>
<dbReference type="GO" id="GO:0016491">
    <property type="term" value="F:oxidoreductase activity"/>
    <property type="evidence" value="ECO:0007669"/>
    <property type="project" value="InterPro"/>
</dbReference>
<accession>A0A1Q5PPI9</accession>
<keyword evidence="3" id="KW-1185">Reference proteome</keyword>
<organism evidence="2 3">
    <name type="scientific">Boudabousia liubingyangii</name>
    <dbReference type="NCBI Taxonomy" id="1921764"/>
    <lineage>
        <taxon>Bacteria</taxon>
        <taxon>Bacillati</taxon>
        <taxon>Actinomycetota</taxon>
        <taxon>Actinomycetes</taxon>
        <taxon>Actinomycetales</taxon>
        <taxon>Actinomycetaceae</taxon>
        <taxon>Boudabousia</taxon>
    </lineage>
</organism>
<evidence type="ECO:0000259" key="1">
    <source>
        <dbReference type="PROSITE" id="PS51384"/>
    </source>
</evidence>
<dbReference type="Pfam" id="PF08021">
    <property type="entry name" value="FAD_binding_9"/>
    <property type="match status" value="1"/>
</dbReference>
<dbReference type="RefSeq" id="WP_073708409.1">
    <property type="nucleotide sequence ID" value="NZ_MQSV01000001.1"/>
</dbReference>
<dbReference type="InterPro" id="IPR039261">
    <property type="entry name" value="FNR_nucleotide-bd"/>
</dbReference>
<reference evidence="2 3" key="1">
    <citation type="submission" date="2016-11" db="EMBL/GenBank/DDBJ databases">
        <title>Actinomyces gypaetusis sp. nov. isolated from the vulture Gypaetus barbatus in Qinghai Tibet Plateau China.</title>
        <authorList>
            <person name="Meng X."/>
        </authorList>
    </citation>
    <scope>NUCLEOTIDE SEQUENCE [LARGE SCALE GENOMIC DNA]</scope>
    <source>
        <strain evidence="2 3">VUL4_2</strain>
    </source>
</reference>
<dbReference type="OrthoDB" id="9814826at2"/>
<comment type="caution">
    <text evidence="2">The sequence shown here is derived from an EMBL/GenBank/DDBJ whole genome shotgun (WGS) entry which is preliminary data.</text>
</comment>
<dbReference type="InterPro" id="IPR013113">
    <property type="entry name" value="SIP_FAD-bd"/>
</dbReference>
<dbReference type="Proteomes" id="UP000186785">
    <property type="component" value="Unassembled WGS sequence"/>
</dbReference>
<name>A0A1Q5PPI9_9ACTO</name>
<dbReference type="PROSITE" id="PS51384">
    <property type="entry name" value="FAD_FR"/>
    <property type="match status" value="1"/>
</dbReference>
<dbReference type="PANTHER" id="PTHR30157:SF0">
    <property type="entry name" value="NADPH-DEPENDENT FERRIC-CHELATE REDUCTASE"/>
    <property type="match status" value="1"/>
</dbReference>
<dbReference type="EMBL" id="MQSV01000001">
    <property type="protein sequence ID" value="OKL49518.1"/>
    <property type="molecule type" value="Genomic_DNA"/>
</dbReference>